<dbReference type="Pfam" id="PF12158">
    <property type="entry name" value="DUF3592"/>
    <property type="match status" value="1"/>
</dbReference>
<evidence type="ECO:0000313" key="4">
    <source>
        <dbReference type="EMBL" id="MBE7324018.1"/>
    </source>
</evidence>
<feature type="transmembrane region" description="Helical" evidence="2">
    <location>
        <begin position="150"/>
        <end position="182"/>
    </location>
</feature>
<keyword evidence="5" id="KW-1185">Reference proteome</keyword>
<keyword evidence="2" id="KW-0472">Membrane</keyword>
<dbReference type="Proteomes" id="UP000756387">
    <property type="component" value="Unassembled WGS sequence"/>
</dbReference>
<evidence type="ECO:0000313" key="5">
    <source>
        <dbReference type="Proteomes" id="UP000756387"/>
    </source>
</evidence>
<evidence type="ECO:0000259" key="3">
    <source>
        <dbReference type="Pfam" id="PF12158"/>
    </source>
</evidence>
<protein>
    <submittedName>
        <fullName evidence="4">DUF3592 domain-containing protein</fullName>
    </submittedName>
</protein>
<reference evidence="4 5" key="1">
    <citation type="submission" date="2020-10" db="EMBL/GenBank/DDBJ databases">
        <title>Nocardioides sp. isolated from sludge.</title>
        <authorList>
            <person name="Zhang X."/>
        </authorList>
    </citation>
    <scope>NUCLEOTIDE SEQUENCE [LARGE SCALE GENOMIC DNA]</scope>
    <source>
        <strain evidence="4 5">Y6</strain>
    </source>
</reference>
<evidence type="ECO:0000256" key="2">
    <source>
        <dbReference type="SAM" id="Phobius"/>
    </source>
</evidence>
<keyword evidence="2" id="KW-1133">Transmembrane helix</keyword>
<gene>
    <name evidence="4" type="ORF">IEQ44_05060</name>
</gene>
<organism evidence="4 5">
    <name type="scientific">Nocardioides malaquae</name>
    <dbReference type="NCBI Taxonomy" id="2773426"/>
    <lineage>
        <taxon>Bacteria</taxon>
        <taxon>Bacillati</taxon>
        <taxon>Actinomycetota</taxon>
        <taxon>Actinomycetes</taxon>
        <taxon>Propionibacteriales</taxon>
        <taxon>Nocardioidaceae</taxon>
        <taxon>Nocardioides</taxon>
    </lineage>
</organism>
<feature type="transmembrane region" description="Helical" evidence="2">
    <location>
        <begin position="56"/>
        <end position="74"/>
    </location>
</feature>
<keyword evidence="2" id="KW-0812">Transmembrane</keyword>
<name>A0ABR9RR64_9ACTN</name>
<dbReference type="InterPro" id="IPR021994">
    <property type="entry name" value="DUF3592"/>
</dbReference>
<proteinExistence type="predicted"/>
<sequence length="290" mass="30755">MAKFVGPERKILRRAREIVAEHDAQSPHASGLVREAVGQLLVSGARPGLWSQVPTMLFGLVFIGFSTPFVLIFTPDGDATTTGTVLEVHRHVGDDGETCSVTTDYVVDGQTYQTGSGFSSSSFCSKGVGATVEVRYDSTDPQDAEVDPGWVIWMVYLFPAVGALIFLPSLAGLVIAAVAVAVGHAMVRDGRREGALQPASSADELLVKQVTEQFTAEIATLRDTGGSDTGGSDTGDLDEAPVPYSEAPVVAPDEIAPGWYRTADGASERWHNGVEWTPHVRPYAPATPPS</sequence>
<feature type="region of interest" description="Disordered" evidence="1">
    <location>
        <begin position="221"/>
        <end position="248"/>
    </location>
</feature>
<feature type="domain" description="DUF3592" evidence="3">
    <location>
        <begin position="81"/>
        <end position="150"/>
    </location>
</feature>
<evidence type="ECO:0000256" key="1">
    <source>
        <dbReference type="SAM" id="MobiDB-lite"/>
    </source>
</evidence>
<comment type="caution">
    <text evidence="4">The sequence shown here is derived from an EMBL/GenBank/DDBJ whole genome shotgun (WGS) entry which is preliminary data.</text>
</comment>
<accession>A0ABR9RR64</accession>
<dbReference type="EMBL" id="JADCSA010000004">
    <property type="protein sequence ID" value="MBE7324018.1"/>
    <property type="molecule type" value="Genomic_DNA"/>
</dbReference>
<dbReference type="RefSeq" id="WP_193637361.1">
    <property type="nucleotide sequence ID" value="NZ_JADCSA010000004.1"/>
</dbReference>